<gene>
    <name evidence="2" type="ORF">HMPREF1052_2133</name>
</gene>
<dbReference type="PIRSF" id="PIRSF004525">
    <property type="entry name" value="Pilin_peptidase-dep_B_prd"/>
    <property type="match status" value="1"/>
</dbReference>
<accession>I3DFP3</accession>
<evidence type="ECO:0000313" key="3">
    <source>
        <dbReference type="Proteomes" id="UP000006457"/>
    </source>
</evidence>
<keyword evidence="1" id="KW-0472">Membrane</keyword>
<feature type="transmembrane region" description="Helical" evidence="1">
    <location>
        <begin position="6"/>
        <end position="25"/>
    </location>
</feature>
<dbReference type="AlphaFoldDB" id="I3DFP3"/>
<dbReference type="PATRIC" id="fig|1095749.3.peg.730"/>
<dbReference type="Proteomes" id="UP000006457">
    <property type="component" value="Unassembled WGS sequence"/>
</dbReference>
<proteinExistence type="predicted"/>
<comment type="caution">
    <text evidence="2">The sequence shown here is derived from an EMBL/GenBank/DDBJ whole genome shotgun (WGS) entry which is preliminary data.</text>
</comment>
<dbReference type="InterPro" id="IPR016419">
    <property type="entry name" value="Prepilin_Pept-dep_B_prd"/>
</dbReference>
<reference evidence="2 3" key="1">
    <citation type="submission" date="2012-03" db="EMBL/GenBank/DDBJ databases">
        <authorList>
            <person name="Harkins D.M."/>
            <person name="Madupu R."/>
            <person name="Durkin A.S."/>
            <person name="Torralba M."/>
            <person name="Methe B."/>
            <person name="Sutton G.G."/>
            <person name="Nelson K.E."/>
        </authorList>
    </citation>
    <scope>NUCLEOTIDE SEQUENCE [LARGE SCALE GENOMIC DNA]</scope>
    <source>
        <strain evidence="2 3">CCUG 2042</strain>
    </source>
</reference>
<keyword evidence="1" id="KW-1133">Transmembrane helix</keyword>
<dbReference type="eggNOG" id="COG4795">
    <property type="taxonomic scope" value="Bacteria"/>
</dbReference>
<dbReference type="EMBL" id="AJSX01000018">
    <property type="protein sequence ID" value="EIJ70536.1"/>
    <property type="molecule type" value="Genomic_DNA"/>
</dbReference>
<keyword evidence="1" id="KW-0812">Transmembrane</keyword>
<evidence type="ECO:0000256" key="1">
    <source>
        <dbReference type="SAM" id="Phobius"/>
    </source>
</evidence>
<protein>
    <submittedName>
        <fullName evidence="2">Uncharacterized protein</fullName>
    </submittedName>
</protein>
<organism evidence="2 3">
    <name type="scientific">Pasteurella bettyae CCUG 2042</name>
    <dbReference type="NCBI Taxonomy" id="1095749"/>
    <lineage>
        <taxon>Bacteria</taxon>
        <taxon>Pseudomonadati</taxon>
        <taxon>Pseudomonadota</taxon>
        <taxon>Gammaproteobacteria</taxon>
        <taxon>Pasteurellales</taxon>
        <taxon>Pasteurellaceae</taxon>
        <taxon>Pasteurella</taxon>
    </lineage>
</organism>
<name>I3DFP3_9PAST</name>
<evidence type="ECO:0000313" key="2">
    <source>
        <dbReference type="EMBL" id="EIJ70536.1"/>
    </source>
</evidence>
<keyword evidence="3" id="KW-1185">Reference proteome</keyword>
<sequence length="204" mass="23827">MVNLLVSMALSAFLLLVIMQFYIYIQKQNQNQLLQLELQSELQNVLQIIGKDIRRAGFNIQDPKYRVVQLSEYSSEKRNSCILFSYGIGNEDKKAKKGSEDNKLVVGYRLHEKRIEAIPHPDNKKSNVAHNEKILFSGCSLRLGWEQLIDSHRFEVTYLNFHWLIENKGLEIQLKGQLKEHKSISYETSIVVPIMNEVLWHERL</sequence>